<comment type="caution">
    <text evidence="1">The sequence shown here is derived from an EMBL/GenBank/DDBJ whole genome shotgun (WGS) entry which is preliminary data.</text>
</comment>
<dbReference type="AlphaFoldDB" id="A0A372ZVT1"/>
<organism evidence="1 2">
    <name type="scientific">Kitasatospora xanthocidica</name>
    <dbReference type="NCBI Taxonomy" id="83382"/>
    <lineage>
        <taxon>Bacteria</taxon>
        <taxon>Bacillati</taxon>
        <taxon>Actinomycetota</taxon>
        <taxon>Actinomycetes</taxon>
        <taxon>Kitasatosporales</taxon>
        <taxon>Streptomycetaceae</taxon>
        <taxon>Kitasatospora</taxon>
    </lineage>
</organism>
<evidence type="ECO:0000313" key="2">
    <source>
        <dbReference type="Proteomes" id="UP000263377"/>
    </source>
</evidence>
<reference evidence="1 2" key="1">
    <citation type="submission" date="2018-08" db="EMBL/GenBank/DDBJ databases">
        <title>Diversity &amp; Physiological Properties of Lignin-Decomposing Actinobacteria from Soil.</title>
        <authorList>
            <person name="Roh S.G."/>
            <person name="Kim S.B."/>
        </authorList>
    </citation>
    <scope>NUCLEOTIDE SEQUENCE [LARGE SCALE GENOMIC DNA]</scope>
    <source>
        <strain evidence="1 2">MMS17-GH009</strain>
    </source>
</reference>
<name>A0A372ZVT1_9ACTN</name>
<keyword evidence="2" id="KW-1185">Reference proteome</keyword>
<dbReference type="EMBL" id="QVIG01000001">
    <property type="protein sequence ID" value="RGD59417.1"/>
    <property type="molecule type" value="Genomic_DNA"/>
</dbReference>
<protein>
    <submittedName>
        <fullName evidence="1">Uncharacterized protein</fullName>
    </submittedName>
</protein>
<evidence type="ECO:0000313" key="1">
    <source>
        <dbReference type="EMBL" id="RGD59417.1"/>
    </source>
</evidence>
<dbReference type="RefSeq" id="WP_117487615.1">
    <property type="nucleotide sequence ID" value="NZ_QVIG01000001.1"/>
</dbReference>
<gene>
    <name evidence="1" type="ORF">DR950_17900</name>
</gene>
<sequence>MIPTSSSELRRVRIQATGPTARLEIDDRDIADQVRSYELRHTAGQLPELQLLLRPTAAPEWEGTARVVVGEAPDPGPAAAAFLRALDPAETERAVLARHDLLDGGPHEFTRALLAQLTEWALGVRQPGEHEAVDG</sequence>
<proteinExistence type="predicted"/>
<dbReference type="Proteomes" id="UP000263377">
    <property type="component" value="Unassembled WGS sequence"/>
</dbReference>
<accession>A0A372ZVT1</accession>